<dbReference type="GO" id="GO:0016747">
    <property type="term" value="F:acyltransferase activity, transferring groups other than amino-acyl groups"/>
    <property type="evidence" value="ECO:0007669"/>
    <property type="project" value="InterPro"/>
</dbReference>
<dbReference type="InterPro" id="IPR050680">
    <property type="entry name" value="YpeA/RimI_acetyltransf"/>
</dbReference>
<dbReference type="Pfam" id="PF00583">
    <property type="entry name" value="Acetyltransf_1"/>
    <property type="match status" value="1"/>
</dbReference>
<dbReference type="RefSeq" id="WP_137269991.1">
    <property type="nucleotide sequence ID" value="NZ_JACYNM010000007.1"/>
</dbReference>
<dbReference type="AlphaFoldDB" id="A0A4U3EVU0"/>
<dbReference type="OrthoDB" id="157281at2"/>
<keyword evidence="7" id="KW-1185">Reference proteome</keyword>
<keyword evidence="1 5" id="KW-0808">Transferase</keyword>
<dbReference type="EMBL" id="JACYNN010000007">
    <property type="protein sequence ID" value="MBD8107084.1"/>
    <property type="molecule type" value="Genomic_DNA"/>
</dbReference>
<accession>A0A4U3EVU0</accession>
<dbReference type="Proteomes" id="UP000661012">
    <property type="component" value="Unassembled WGS sequence"/>
</dbReference>
<dbReference type="PROSITE" id="PS51186">
    <property type="entry name" value="GNAT"/>
    <property type="match status" value="1"/>
</dbReference>
<gene>
    <name evidence="5" type="ORF">EpCFBP13511_20825</name>
    <name evidence="4" type="ORF">IFT93_11755</name>
</gene>
<dbReference type="Gene3D" id="3.40.630.30">
    <property type="match status" value="2"/>
</dbReference>
<dbReference type="InterPro" id="IPR016181">
    <property type="entry name" value="Acyl_CoA_acyltransferase"/>
</dbReference>
<dbReference type="PANTHER" id="PTHR43420">
    <property type="entry name" value="ACETYLTRANSFERASE"/>
    <property type="match status" value="1"/>
</dbReference>
<dbReference type="STRING" id="1219360.GCA_001571305_01904"/>
<organism evidence="5 6">
    <name type="scientific">Erwinia persicina</name>
    <dbReference type="NCBI Taxonomy" id="55211"/>
    <lineage>
        <taxon>Bacteria</taxon>
        <taxon>Pseudomonadati</taxon>
        <taxon>Pseudomonadota</taxon>
        <taxon>Gammaproteobacteria</taxon>
        <taxon>Enterobacterales</taxon>
        <taxon>Erwiniaceae</taxon>
        <taxon>Erwinia</taxon>
    </lineage>
</organism>
<proteinExistence type="predicted"/>
<feature type="domain" description="N-acetyltransferase" evidence="3">
    <location>
        <begin position="3"/>
        <end position="157"/>
    </location>
</feature>
<reference evidence="4 7" key="2">
    <citation type="journal article" date="2020" name="FEMS Microbiol. Ecol.">
        <title>Temporal dynamics of bacterial communities during seed development and maturation.</title>
        <authorList>
            <person name="Chesneau G."/>
            <person name="Torres-Cortes G."/>
            <person name="Briand M."/>
            <person name="Darrasse A."/>
            <person name="Preveaux A."/>
            <person name="Marais C."/>
            <person name="Jacques M.A."/>
            <person name="Shade A."/>
            <person name="Barret M."/>
        </authorList>
    </citation>
    <scope>NUCLEOTIDE SEQUENCE [LARGE SCALE GENOMIC DNA]</scope>
    <source>
        <strain evidence="4 7">CFBP13732</strain>
    </source>
</reference>
<sequence>MSSVFVPALHFSIVQLSDIMNTCFQQYVVPLSVTPDYFATRFGAEGLNFQHSGVWMQGETPVAIVLIATRGREARIAAFALNPDFRGQGRAKPMMTAVLSRLAAEHIGPIWLEVIGDNTAAIALYETLGFRITQTLLGFSGPGPSPGSAPPLEHTPTDVLLHAIWRASQEETPWLLDPLAFPALPCEVVGNGEPAWGVIDRLTGTPQLRYLFVDPACRRQGLGSDLLASIGAHYPGIRTPVAVPQRLAPLFHKAGFEPMALTQYEMCLSR</sequence>
<dbReference type="SUPFAM" id="SSF55729">
    <property type="entry name" value="Acyl-CoA N-acyltransferases (Nat)"/>
    <property type="match status" value="2"/>
</dbReference>
<dbReference type="Pfam" id="PF13508">
    <property type="entry name" value="Acetyltransf_7"/>
    <property type="match status" value="1"/>
</dbReference>
<evidence type="ECO:0000313" key="7">
    <source>
        <dbReference type="Proteomes" id="UP000661012"/>
    </source>
</evidence>
<reference evidence="5 6" key="1">
    <citation type="journal article" date="2019" name="Sci. Rep.">
        <title>Differences in resource use lead to coexistence of seed-transmitted microbial populations.</title>
        <authorList>
            <person name="Torres-Cortes G."/>
            <person name="Garcia B.J."/>
            <person name="Compant S."/>
            <person name="Rezki S."/>
            <person name="Jones P."/>
            <person name="Preveaux A."/>
            <person name="Briand M."/>
            <person name="Roulet A."/>
            <person name="Bouchez O."/>
            <person name="Jacobson D."/>
            <person name="Barret M."/>
        </authorList>
    </citation>
    <scope>NUCLEOTIDE SEQUENCE [LARGE SCALE GENOMIC DNA]</scope>
    <source>
        <strain evidence="5 6">CFBP13511</strain>
    </source>
</reference>
<evidence type="ECO:0000256" key="1">
    <source>
        <dbReference type="ARBA" id="ARBA00022679"/>
    </source>
</evidence>
<evidence type="ECO:0000313" key="4">
    <source>
        <dbReference type="EMBL" id="MBD8107084.1"/>
    </source>
</evidence>
<name>A0A4U3EVU0_9GAMM</name>
<dbReference type="PANTHER" id="PTHR43420:SF3">
    <property type="entry name" value="N-ACETYLTRANSFERASE DOMAIN-CONTAINING PROTEIN"/>
    <property type="match status" value="1"/>
</dbReference>
<evidence type="ECO:0000313" key="5">
    <source>
        <dbReference type="EMBL" id="TKJ84798.1"/>
    </source>
</evidence>
<comment type="caution">
    <text evidence="5">The sequence shown here is derived from an EMBL/GenBank/DDBJ whole genome shotgun (WGS) entry which is preliminary data.</text>
</comment>
<keyword evidence="2" id="KW-0012">Acyltransferase</keyword>
<evidence type="ECO:0000259" key="3">
    <source>
        <dbReference type="PROSITE" id="PS51186"/>
    </source>
</evidence>
<dbReference type="CDD" id="cd04301">
    <property type="entry name" value="NAT_SF"/>
    <property type="match status" value="1"/>
</dbReference>
<evidence type="ECO:0000313" key="6">
    <source>
        <dbReference type="Proteomes" id="UP000306393"/>
    </source>
</evidence>
<dbReference type="EMBL" id="QGAC01000025">
    <property type="protein sequence ID" value="TKJ84798.1"/>
    <property type="molecule type" value="Genomic_DNA"/>
</dbReference>
<evidence type="ECO:0000256" key="2">
    <source>
        <dbReference type="ARBA" id="ARBA00023315"/>
    </source>
</evidence>
<dbReference type="InterPro" id="IPR000182">
    <property type="entry name" value="GNAT_dom"/>
</dbReference>
<dbReference type="Proteomes" id="UP000306393">
    <property type="component" value="Unassembled WGS sequence"/>
</dbReference>
<protein>
    <submittedName>
        <fullName evidence="4 5">N-acetyltransferase</fullName>
    </submittedName>
</protein>